<dbReference type="EMBL" id="AUZZ01010424">
    <property type="protein sequence ID" value="EQD29946.1"/>
    <property type="molecule type" value="Genomic_DNA"/>
</dbReference>
<dbReference type="AlphaFoldDB" id="T0Y4E6"/>
<name>T0Y4E6_9ZZZZ</name>
<keyword evidence="2" id="KW-0489">Methyltransferase</keyword>
<accession>T0Y4E6</accession>
<reference evidence="2" key="1">
    <citation type="submission" date="2013-08" db="EMBL/GenBank/DDBJ databases">
        <authorList>
            <person name="Mendez C."/>
            <person name="Richter M."/>
            <person name="Ferrer M."/>
            <person name="Sanchez J."/>
        </authorList>
    </citation>
    <scope>NUCLEOTIDE SEQUENCE</scope>
</reference>
<dbReference type="GO" id="GO:0008168">
    <property type="term" value="F:methyltransferase activity"/>
    <property type="evidence" value="ECO:0007669"/>
    <property type="project" value="UniProtKB-KW"/>
</dbReference>
<feature type="domain" description="MmeI-like N-terminal" evidence="1">
    <location>
        <begin position="6"/>
        <end position="88"/>
    </location>
</feature>
<organism evidence="2">
    <name type="scientific">mine drainage metagenome</name>
    <dbReference type="NCBI Taxonomy" id="410659"/>
    <lineage>
        <taxon>unclassified sequences</taxon>
        <taxon>metagenomes</taxon>
        <taxon>ecological metagenomes</taxon>
    </lineage>
</organism>
<proteinExistence type="predicted"/>
<comment type="caution">
    <text evidence="2">The sequence shown here is derived from an EMBL/GenBank/DDBJ whole genome shotgun (WGS) entry which is preliminary data.</text>
</comment>
<dbReference type="InterPro" id="IPR046817">
    <property type="entry name" value="MmeI_N"/>
</dbReference>
<gene>
    <name evidence="2" type="ORF">B2A_14365</name>
</gene>
<dbReference type="Pfam" id="PF20464">
    <property type="entry name" value="MmeI_N"/>
    <property type="match status" value="1"/>
</dbReference>
<keyword evidence="2" id="KW-0808">Transferase</keyword>
<evidence type="ECO:0000313" key="2">
    <source>
        <dbReference type="EMBL" id="EQD29946.1"/>
    </source>
</evidence>
<evidence type="ECO:0000259" key="1">
    <source>
        <dbReference type="Pfam" id="PF20464"/>
    </source>
</evidence>
<dbReference type="GO" id="GO:0032259">
    <property type="term" value="P:methylation"/>
    <property type="evidence" value="ECO:0007669"/>
    <property type="project" value="UniProtKB-KW"/>
</dbReference>
<sequence length="138" mass="15393">MPSSGADYFTALPEAERPRYIITSDFARFRLTDLRSNTTHECTLAQLAKRADWFSFLLDDDAAEIAEESKIDRKAAYQVSRLHQALLDARFIGHDLEVFMTRLLFCSSPTLRASLAKTASSPGWCSAAAPMAKTWAPC</sequence>
<protein>
    <submittedName>
        <fullName evidence="2">DNA methyltransferase</fullName>
    </submittedName>
</protein>
<reference evidence="2" key="2">
    <citation type="journal article" date="2014" name="ISME J.">
        <title>Microbial stratification in low pH oxic and suboxic macroscopic growths along an acid mine drainage.</title>
        <authorList>
            <person name="Mendez-Garcia C."/>
            <person name="Mesa V."/>
            <person name="Sprenger R.R."/>
            <person name="Richter M."/>
            <person name="Diez M.S."/>
            <person name="Solano J."/>
            <person name="Bargiela R."/>
            <person name="Golyshina O.V."/>
            <person name="Manteca A."/>
            <person name="Ramos J.L."/>
            <person name="Gallego J.R."/>
            <person name="Llorente I."/>
            <person name="Martins Dos Santos V.A."/>
            <person name="Jensen O.N."/>
            <person name="Pelaez A.I."/>
            <person name="Sanchez J."/>
            <person name="Ferrer M."/>
        </authorList>
    </citation>
    <scope>NUCLEOTIDE SEQUENCE</scope>
</reference>